<protein>
    <submittedName>
        <fullName evidence="1">Uncharacterized protein</fullName>
    </submittedName>
</protein>
<reference evidence="1 2" key="1">
    <citation type="submission" date="2019-12" db="EMBL/GenBank/DDBJ databases">
        <authorList>
            <person name="Alioto T."/>
            <person name="Alioto T."/>
            <person name="Gomez Garrido J."/>
        </authorList>
    </citation>
    <scope>NUCLEOTIDE SEQUENCE [LARGE SCALE GENOMIC DNA]</scope>
</reference>
<gene>
    <name evidence="1" type="ORF">OLEA9_A080772</name>
</gene>
<name>A0A8S0U6G0_OLEEU</name>
<keyword evidence="2" id="KW-1185">Reference proteome</keyword>
<dbReference type="Proteomes" id="UP000594638">
    <property type="component" value="Unassembled WGS sequence"/>
</dbReference>
<dbReference type="AlphaFoldDB" id="A0A8S0U6G0"/>
<feature type="non-terminal residue" evidence="1">
    <location>
        <position position="50"/>
    </location>
</feature>
<evidence type="ECO:0000313" key="1">
    <source>
        <dbReference type="EMBL" id="CAA3014434.1"/>
    </source>
</evidence>
<organism evidence="1 2">
    <name type="scientific">Olea europaea subsp. europaea</name>
    <dbReference type="NCBI Taxonomy" id="158383"/>
    <lineage>
        <taxon>Eukaryota</taxon>
        <taxon>Viridiplantae</taxon>
        <taxon>Streptophyta</taxon>
        <taxon>Embryophyta</taxon>
        <taxon>Tracheophyta</taxon>
        <taxon>Spermatophyta</taxon>
        <taxon>Magnoliopsida</taxon>
        <taxon>eudicotyledons</taxon>
        <taxon>Gunneridae</taxon>
        <taxon>Pentapetalae</taxon>
        <taxon>asterids</taxon>
        <taxon>lamiids</taxon>
        <taxon>Lamiales</taxon>
        <taxon>Oleaceae</taxon>
        <taxon>Oleeae</taxon>
        <taxon>Olea</taxon>
    </lineage>
</organism>
<accession>A0A8S0U6G0</accession>
<dbReference type="Gramene" id="OE9A080772T1">
    <property type="protein sequence ID" value="OE9A080772C1"/>
    <property type="gene ID" value="OE9A080772"/>
</dbReference>
<comment type="caution">
    <text evidence="1">The sequence shown here is derived from an EMBL/GenBank/DDBJ whole genome shotgun (WGS) entry which is preliminary data.</text>
</comment>
<sequence>GRVDGPNDSDLVVWDEGFQMVVKKIIGGGGAEGRRRCWWPNFCCGSRLEM</sequence>
<dbReference type="EMBL" id="CACTIH010007488">
    <property type="protein sequence ID" value="CAA3014434.1"/>
    <property type="molecule type" value="Genomic_DNA"/>
</dbReference>
<feature type="non-terminal residue" evidence="1">
    <location>
        <position position="1"/>
    </location>
</feature>
<evidence type="ECO:0000313" key="2">
    <source>
        <dbReference type="Proteomes" id="UP000594638"/>
    </source>
</evidence>
<proteinExistence type="predicted"/>